<dbReference type="InterPro" id="IPR017482">
    <property type="entry name" value="Lambda-type_endonuclease"/>
</dbReference>
<dbReference type="OrthoDB" id="2494857at2759"/>
<name>A0A9P6UWV8_9FUNG</name>
<dbReference type="GO" id="GO:0006302">
    <property type="term" value="P:double-strand break repair"/>
    <property type="evidence" value="ECO:0007669"/>
    <property type="project" value="UniProtKB-ARBA"/>
</dbReference>
<evidence type="ECO:0000259" key="2">
    <source>
        <dbReference type="Pfam" id="PF09588"/>
    </source>
</evidence>
<dbReference type="Proteomes" id="UP000823405">
    <property type="component" value="Unassembled WGS sequence"/>
</dbReference>
<proteinExistence type="predicted"/>
<feature type="compositionally biased region" description="Basic and acidic residues" evidence="1">
    <location>
        <begin position="645"/>
        <end position="657"/>
    </location>
</feature>
<reference evidence="3" key="1">
    <citation type="journal article" date="2020" name="Fungal Divers.">
        <title>Resolving the Mortierellaceae phylogeny through synthesis of multi-gene phylogenetics and phylogenomics.</title>
        <authorList>
            <person name="Vandepol N."/>
            <person name="Liber J."/>
            <person name="Desiro A."/>
            <person name="Na H."/>
            <person name="Kennedy M."/>
            <person name="Barry K."/>
            <person name="Grigoriev I.V."/>
            <person name="Miller A.N."/>
            <person name="O'Donnell K."/>
            <person name="Stajich J.E."/>
            <person name="Bonito G."/>
        </authorList>
    </citation>
    <scope>NUCLEOTIDE SEQUENCE</scope>
    <source>
        <strain evidence="3">NVP60</strain>
    </source>
</reference>
<dbReference type="InterPro" id="IPR011335">
    <property type="entry name" value="Restrct_endonuc-II-like"/>
</dbReference>
<evidence type="ECO:0000313" key="3">
    <source>
        <dbReference type="EMBL" id="KAG0322911.1"/>
    </source>
</evidence>
<organism evidence="3 4">
    <name type="scientific">Linnemannia gamsii</name>
    <dbReference type="NCBI Taxonomy" id="64522"/>
    <lineage>
        <taxon>Eukaryota</taxon>
        <taxon>Fungi</taxon>
        <taxon>Fungi incertae sedis</taxon>
        <taxon>Mucoromycota</taxon>
        <taxon>Mortierellomycotina</taxon>
        <taxon>Mortierellomycetes</taxon>
        <taxon>Mortierellales</taxon>
        <taxon>Mortierellaceae</taxon>
        <taxon>Linnemannia</taxon>
    </lineage>
</organism>
<dbReference type="SUPFAM" id="SSF52980">
    <property type="entry name" value="Restriction endonuclease-like"/>
    <property type="match status" value="1"/>
</dbReference>
<dbReference type="Gene3D" id="3.90.320.10">
    <property type="match status" value="1"/>
</dbReference>
<accession>A0A9P6UWV8</accession>
<feature type="region of interest" description="Disordered" evidence="1">
    <location>
        <begin position="624"/>
        <end position="657"/>
    </location>
</feature>
<dbReference type="InterPro" id="IPR011604">
    <property type="entry name" value="PDDEXK-like_dom_sf"/>
</dbReference>
<keyword evidence="4" id="KW-1185">Reference proteome</keyword>
<dbReference type="InterPro" id="IPR019080">
    <property type="entry name" value="YqaJ_viral_recombinase"/>
</dbReference>
<evidence type="ECO:0000256" key="1">
    <source>
        <dbReference type="SAM" id="MobiDB-lite"/>
    </source>
</evidence>
<gene>
    <name evidence="3" type="ORF">BGZ97_002667</name>
</gene>
<sequence>MGTCQGDVAMSIYDFPCAVTADLNRYLTQFDEDERWQETVDARQEKLLSDGGDCYPFSTDNVSQAICDSDIKTIATALKARRHEEAGKALATLVNAYWEREARRWAEREIENERINPFSTKLELYLQKRGEIEPQPDNSRTKAGRVMEQVIAAMVSERTSSKLRRVNRTLRHPKHDFLIAHIDRDFVGIPKGLEIKNVSPRMGYLWGKDGQPDSIAEYYIPQIHHYMLVLDYPAFDVAAYFGGDDLRIYPMERDKEMDEIIVGTAHDFWHKHVLAGVPPEPEFDHHATLPMFKRLYPGTNGITIEADEMILHWAKVAQDAAKRASEYEKVAEGAKNHLLAFMGEAAALKLDSNKIFRRKLIQKKPYTIEARSYIDAPESHSGNSATAQTDQQRAIAEVQAAMMIARANPRNEIVATDRILNACARPSLADAAVYTYAKGGSNVSGPSIRLAEVMVQQWGNMMIGTRELDQANGKSTVQTYAWDLETNIRQEMTFQVPHLRYTRKGSYRLEDPREIYELVANQGARRRRACILAVIPTDVAEAAVAQCEATMCAKADTSPDAMQKMLTAFEKLGVTKKQIEKRIQRRLDAIQPAQVVSLKKIYASLRDGMSTPADWFEAAEAEATSKATTASRTDAVKAKAQAQREAARKKSEADQQDDALRPLEQGGQQQSFGVTFTQVSEQLHKASDIDLLDAAADLIGEVEDSAHREELSCIYRQRRAELEQA</sequence>
<dbReference type="AlphaFoldDB" id="A0A9P6UWV8"/>
<evidence type="ECO:0000313" key="4">
    <source>
        <dbReference type="Proteomes" id="UP000823405"/>
    </source>
</evidence>
<protein>
    <recommendedName>
        <fullName evidence="2">YqaJ viral recombinase domain-containing protein</fullName>
    </recommendedName>
</protein>
<dbReference type="EMBL" id="JAAAIN010000016">
    <property type="protein sequence ID" value="KAG0322911.1"/>
    <property type="molecule type" value="Genomic_DNA"/>
</dbReference>
<comment type="caution">
    <text evidence="3">The sequence shown here is derived from an EMBL/GenBank/DDBJ whole genome shotgun (WGS) entry which is preliminary data.</text>
</comment>
<dbReference type="NCBIfam" id="TIGR03033">
    <property type="entry name" value="phage_rel_nuc"/>
    <property type="match status" value="1"/>
</dbReference>
<dbReference type="Pfam" id="PF09588">
    <property type="entry name" value="YqaJ"/>
    <property type="match status" value="1"/>
</dbReference>
<feature type="domain" description="YqaJ viral recombinase" evidence="2">
    <location>
        <begin position="115"/>
        <end position="230"/>
    </location>
</feature>